<dbReference type="EMBL" id="JAGGKT010000032">
    <property type="protein sequence ID" value="MBP1934924.1"/>
    <property type="molecule type" value="Genomic_DNA"/>
</dbReference>
<gene>
    <name evidence="1" type="ORF">J2Z37_004944</name>
</gene>
<proteinExistence type="predicted"/>
<protein>
    <submittedName>
        <fullName evidence="1">Uncharacterized protein</fullName>
    </submittedName>
</protein>
<accession>A0ABS4GXD0</accession>
<name>A0ABS4GXD0_9BACL</name>
<reference evidence="1 2" key="1">
    <citation type="submission" date="2021-03" db="EMBL/GenBank/DDBJ databases">
        <title>Genomic Encyclopedia of Type Strains, Phase IV (KMG-IV): sequencing the most valuable type-strain genomes for metagenomic binning, comparative biology and taxonomic classification.</title>
        <authorList>
            <person name="Goeker M."/>
        </authorList>
    </citation>
    <scope>NUCLEOTIDE SEQUENCE [LARGE SCALE GENOMIC DNA]</scope>
    <source>
        <strain evidence="1 2">DSM 24738</strain>
    </source>
</reference>
<comment type="caution">
    <text evidence="1">The sequence shown here is derived from an EMBL/GenBank/DDBJ whole genome shotgun (WGS) entry which is preliminary data.</text>
</comment>
<keyword evidence="2" id="KW-1185">Reference proteome</keyword>
<dbReference type="Proteomes" id="UP001519343">
    <property type="component" value="Unassembled WGS sequence"/>
</dbReference>
<evidence type="ECO:0000313" key="1">
    <source>
        <dbReference type="EMBL" id="MBP1934924.1"/>
    </source>
</evidence>
<organism evidence="1 2">
    <name type="scientific">Ammoniphilus resinae</name>
    <dbReference type="NCBI Taxonomy" id="861532"/>
    <lineage>
        <taxon>Bacteria</taxon>
        <taxon>Bacillati</taxon>
        <taxon>Bacillota</taxon>
        <taxon>Bacilli</taxon>
        <taxon>Bacillales</taxon>
        <taxon>Paenibacillaceae</taxon>
        <taxon>Aneurinibacillus group</taxon>
        <taxon>Ammoniphilus</taxon>
    </lineage>
</organism>
<sequence length="130" mass="14831">MYFSYYIGHYIRQYLVRQYHQLLVFLIQLKQRGICLVGIDEQISTISNDFNSIQRSRDLTNGGKLSSNFPGSYSAFLIPLFINQMTASYNAYFLKPTEVLKKKLHREGLVIESGMNLKSALSLLEGGGHC</sequence>
<evidence type="ECO:0000313" key="2">
    <source>
        <dbReference type="Proteomes" id="UP001519343"/>
    </source>
</evidence>